<dbReference type="Proteomes" id="UP001604336">
    <property type="component" value="Unassembled WGS sequence"/>
</dbReference>
<proteinExistence type="predicted"/>
<protein>
    <submittedName>
        <fullName evidence="1">Uncharacterized protein</fullName>
    </submittedName>
</protein>
<dbReference type="EMBL" id="JBFOLK010000008">
    <property type="protein sequence ID" value="KAL2491301.1"/>
    <property type="molecule type" value="Genomic_DNA"/>
</dbReference>
<dbReference type="AlphaFoldDB" id="A0ABD1RSA9"/>
<keyword evidence="2" id="KW-1185">Reference proteome</keyword>
<sequence>MTNQYPGPPSKQRNISRGINLEKVGQANGKRPLPIVLDNVEQIMHLIENNTKYFMHLVGNQVMFIVLLCHPSWTKVLEEQRARLHSIIESYFDLQDDRSPDEY</sequence>
<comment type="caution">
    <text evidence="1">The sequence shown here is derived from an EMBL/GenBank/DDBJ whole genome shotgun (WGS) entry which is preliminary data.</text>
</comment>
<name>A0ABD1RSA9_9LAMI</name>
<evidence type="ECO:0000313" key="2">
    <source>
        <dbReference type="Proteomes" id="UP001604336"/>
    </source>
</evidence>
<gene>
    <name evidence="1" type="ORF">Adt_26929</name>
</gene>
<accession>A0ABD1RSA9</accession>
<reference evidence="2" key="1">
    <citation type="submission" date="2024-07" db="EMBL/GenBank/DDBJ databases">
        <title>Two chromosome-level genome assemblies of Korean endemic species Abeliophyllum distichum and Forsythia ovata (Oleaceae).</title>
        <authorList>
            <person name="Jang H."/>
        </authorList>
    </citation>
    <scope>NUCLEOTIDE SEQUENCE [LARGE SCALE GENOMIC DNA]</scope>
</reference>
<evidence type="ECO:0000313" key="1">
    <source>
        <dbReference type="EMBL" id="KAL2491301.1"/>
    </source>
</evidence>
<organism evidence="1 2">
    <name type="scientific">Abeliophyllum distichum</name>
    <dbReference type="NCBI Taxonomy" id="126358"/>
    <lineage>
        <taxon>Eukaryota</taxon>
        <taxon>Viridiplantae</taxon>
        <taxon>Streptophyta</taxon>
        <taxon>Embryophyta</taxon>
        <taxon>Tracheophyta</taxon>
        <taxon>Spermatophyta</taxon>
        <taxon>Magnoliopsida</taxon>
        <taxon>eudicotyledons</taxon>
        <taxon>Gunneridae</taxon>
        <taxon>Pentapetalae</taxon>
        <taxon>asterids</taxon>
        <taxon>lamiids</taxon>
        <taxon>Lamiales</taxon>
        <taxon>Oleaceae</taxon>
        <taxon>Forsythieae</taxon>
        <taxon>Abeliophyllum</taxon>
    </lineage>
</organism>